<keyword evidence="3" id="KW-1185">Reference proteome</keyword>
<feature type="transmembrane region" description="Helical" evidence="1">
    <location>
        <begin position="171"/>
        <end position="192"/>
    </location>
</feature>
<evidence type="ECO:0000256" key="1">
    <source>
        <dbReference type="SAM" id="Phobius"/>
    </source>
</evidence>
<protein>
    <recommendedName>
        <fullName evidence="4">ABC transporter permease</fullName>
    </recommendedName>
</protein>
<dbReference type="Proteomes" id="UP000218387">
    <property type="component" value="Chromosome"/>
</dbReference>
<dbReference type="EMBL" id="CP029487">
    <property type="protein sequence ID" value="QCT71211.1"/>
    <property type="molecule type" value="Genomic_DNA"/>
</dbReference>
<evidence type="ECO:0000313" key="3">
    <source>
        <dbReference type="Proteomes" id="UP000218387"/>
    </source>
</evidence>
<dbReference type="AlphaFoldDB" id="A0A4P9C8W8"/>
<accession>A0A4P9C8W8</accession>
<dbReference type="InterPro" id="IPR010540">
    <property type="entry name" value="CmpB_TMEM229"/>
</dbReference>
<organism evidence="2 3">
    <name type="scientific">Eubacterium maltosivorans</name>
    <dbReference type="NCBI Taxonomy" id="2041044"/>
    <lineage>
        <taxon>Bacteria</taxon>
        <taxon>Bacillati</taxon>
        <taxon>Bacillota</taxon>
        <taxon>Clostridia</taxon>
        <taxon>Eubacteriales</taxon>
        <taxon>Eubacteriaceae</taxon>
        <taxon>Eubacterium</taxon>
    </lineage>
</organism>
<evidence type="ECO:0008006" key="4">
    <source>
        <dbReference type="Google" id="ProtNLM"/>
    </source>
</evidence>
<feature type="transmembrane region" description="Helical" evidence="1">
    <location>
        <begin position="92"/>
        <end position="110"/>
    </location>
</feature>
<feature type="transmembrane region" description="Helical" evidence="1">
    <location>
        <begin position="30"/>
        <end position="51"/>
    </location>
</feature>
<keyword evidence="1" id="KW-1133">Transmembrane helix</keyword>
<gene>
    <name evidence="2" type="ORF">CPZ25_007680</name>
</gene>
<reference evidence="2 3" key="1">
    <citation type="submission" date="2018-05" db="EMBL/GenBank/DDBJ databases">
        <title>Genome comparison of Eubacterium sp.</title>
        <authorList>
            <person name="Feng Y."/>
            <person name="Sanchez-Andrea I."/>
            <person name="Stams A.J.M."/>
            <person name="De Vos W.M."/>
        </authorList>
    </citation>
    <scope>NUCLEOTIDE SEQUENCE [LARGE SCALE GENOMIC DNA]</scope>
    <source>
        <strain evidence="2 3">YI</strain>
    </source>
</reference>
<proteinExistence type="predicted"/>
<sequence length="230" mass="26417">MEETMKKTQASAQNDSGSRSFAAGLNFYKLFWIFMIGCFLGTILEMIFCFVTQHGLIESRSGLIYGPFNPVYGFGAVVLTIVLRPLAHKRDLIIFLFSMVIGSGFEYLCSAFQQYFMGTVSWDYSNLPLNIGGRTCLLYGLFWGILGLLWVKDIYPYFSKWIEKIPNKVGVVLTWVLVVFMVFNMAISALAVQRWDQRDHGVKADNAFEEFLDKTYPDDFMRKIYPNMIL</sequence>
<evidence type="ECO:0000313" key="2">
    <source>
        <dbReference type="EMBL" id="QCT71211.1"/>
    </source>
</evidence>
<name>A0A4P9C8W8_EUBML</name>
<keyword evidence="1" id="KW-0812">Transmembrane</keyword>
<dbReference type="KEGG" id="emt:CPZ25_007680"/>
<feature type="transmembrane region" description="Helical" evidence="1">
    <location>
        <begin position="63"/>
        <end position="86"/>
    </location>
</feature>
<dbReference type="Pfam" id="PF06541">
    <property type="entry name" value="ABC_trans_CmpB"/>
    <property type="match status" value="1"/>
</dbReference>
<feature type="transmembrane region" description="Helical" evidence="1">
    <location>
        <begin position="131"/>
        <end position="151"/>
    </location>
</feature>
<keyword evidence="1" id="KW-0472">Membrane</keyword>